<dbReference type="InterPro" id="IPR004027">
    <property type="entry name" value="SEC_C_motif"/>
</dbReference>
<dbReference type="Proteomes" id="UP001139068">
    <property type="component" value="Unassembled WGS sequence"/>
</dbReference>
<protein>
    <submittedName>
        <fullName evidence="2">SEC-C domain-containing protein</fullName>
    </submittedName>
</protein>
<sequence length="628" mass="66731">MSGTSGEAIVAAVRQVLSVRGPMAEDDLLGVLDAEGIDLGPDPDGLLADVLDQDAELVMPLADDRWAWIPALLGGRIFTHRLSAVEAEHDLIAFGPDLAPLSMLTECETYQRLTDGSPIADVSPFLDGDLLAARGVPETAVDGEGALLLSPGRFAALGVAAGDLVGLRVTAHGFELAAVAELTPCDIGAALAALLEERPDRPEMLDVAVWTVCAGDDGVFREPAAPLGDVLSVAGLACEGDWVACGGFDFGAWRVVGRIETIKARYQLHDDEALAVLATVRLYEQTLDLVDAVTTAQDSGDDQELAGIVSQLAPRLDPTPSNGEQEHNPDRTTVRATLEFLAEPVVAAAVLAETNTGQDRGDVALGLFAESLEPLAPRVARPALRWLRAKAYERLGDLEQAEATYSAAESLDPSWPVTLMSLARYASDRGDAERGLSLLRRAGATAEHELVALLEHFAPAPRPGLGRNHPCWCGSGRKYKVCHLHREQLPLAEQAAWLYQKAGADLLEGPFGPLLLETAQARARLGFPRRARAGGPGPSFLRRGAVRGRRVRRLPCRARLVAACRRAVAGRAVAARGAFGARGGVRSARRGHDGARCAYRRRSRGARAGRQPAGEGGRAVLRPGRPGR</sequence>
<comment type="caution">
    <text evidence="2">The sequence shown here is derived from an EMBL/GenBank/DDBJ whole genome shotgun (WGS) entry which is preliminary data.</text>
</comment>
<reference evidence="2" key="1">
    <citation type="journal article" date="2022" name="ISME J.">
        <title>Identification of active gaseous-alkane degraders at natural gas seeps.</title>
        <authorList>
            <person name="Farhan Ul Haque M."/>
            <person name="Hernandez M."/>
            <person name="Crombie A.T."/>
            <person name="Murrell J.C."/>
        </authorList>
    </citation>
    <scope>NUCLEOTIDE SEQUENCE</scope>
    <source>
        <strain evidence="2">ANDR5</strain>
    </source>
</reference>
<organism evidence="2 3">
    <name type="scientific">Candidatus Mycolicibacterium alkanivorans</name>
    <dbReference type="NCBI Taxonomy" id="2954114"/>
    <lineage>
        <taxon>Bacteria</taxon>
        <taxon>Bacillati</taxon>
        <taxon>Actinomycetota</taxon>
        <taxon>Actinomycetes</taxon>
        <taxon>Mycobacteriales</taxon>
        <taxon>Mycobacteriaceae</taxon>
        <taxon>Mycolicibacterium</taxon>
    </lineage>
</organism>
<feature type="region of interest" description="Disordered" evidence="1">
    <location>
        <begin position="583"/>
        <end position="628"/>
    </location>
</feature>
<evidence type="ECO:0000313" key="2">
    <source>
        <dbReference type="EMBL" id="MCI4674092.1"/>
    </source>
</evidence>
<accession>A0ABS9YT74</accession>
<dbReference type="InterPro" id="IPR011990">
    <property type="entry name" value="TPR-like_helical_dom_sf"/>
</dbReference>
<evidence type="ECO:0000256" key="1">
    <source>
        <dbReference type="SAM" id="MobiDB-lite"/>
    </source>
</evidence>
<proteinExistence type="predicted"/>
<dbReference type="RefSeq" id="WP_243070568.1">
    <property type="nucleotide sequence ID" value="NZ_JAIVFL010000001.1"/>
</dbReference>
<evidence type="ECO:0000313" key="3">
    <source>
        <dbReference type="Proteomes" id="UP001139068"/>
    </source>
</evidence>
<dbReference type="SUPFAM" id="SSF103642">
    <property type="entry name" value="Sec-C motif"/>
    <property type="match status" value="1"/>
</dbReference>
<dbReference type="Gene3D" id="1.25.40.10">
    <property type="entry name" value="Tetratricopeptide repeat domain"/>
    <property type="match status" value="1"/>
</dbReference>
<feature type="compositionally biased region" description="Basic residues" evidence="1">
    <location>
        <begin position="598"/>
        <end position="607"/>
    </location>
</feature>
<gene>
    <name evidence="2" type="ORF">K9U37_03690</name>
</gene>
<dbReference type="SUPFAM" id="SSF48452">
    <property type="entry name" value="TPR-like"/>
    <property type="match status" value="1"/>
</dbReference>
<keyword evidence="3" id="KW-1185">Reference proteome</keyword>
<dbReference type="Pfam" id="PF02810">
    <property type="entry name" value="SEC-C"/>
    <property type="match status" value="1"/>
</dbReference>
<dbReference type="Gene3D" id="3.10.450.50">
    <property type="match status" value="1"/>
</dbReference>
<dbReference type="EMBL" id="JAIVFL010000001">
    <property type="protein sequence ID" value="MCI4674092.1"/>
    <property type="molecule type" value="Genomic_DNA"/>
</dbReference>
<name>A0ABS9YT74_9MYCO</name>